<feature type="binding site" evidence="8">
    <location>
        <position position="199"/>
    </location>
    <ligand>
        <name>Ca(2+)</name>
        <dbReference type="ChEBI" id="CHEBI:29108"/>
        <label>1</label>
    </ligand>
</feature>
<dbReference type="EMBL" id="CP045913">
    <property type="protein sequence ID" value="QGH59933.1"/>
    <property type="molecule type" value="Genomic_DNA"/>
</dbReference>
<dbReference type="CDD" id="cd11318">
    <property type="entry name" value="AmyAc_bac_fung_AmyA"/>
    <property type="match status" value="1"/>
</dbReference>
<dbReference type="InterPro" id="IPR015237">
    <property type="entry name" value="Alpha-amylase_C_pro"/>
</dbReference>
<dbReference type="SUPFAM" id="SSF51445">
    <property type="entry name" value="(Trans)glycosidases"/>
    <property type="match status" value="1"/>
</dbReference>
<protein>
    <submittedName>
        <fullName evidence="10">Alpha-amylase</fullName>
        <ecNumber evidence="10">3.2.1.1</ecNumber>
    </submittedName>
</protein>
<evidence type="ECO:0000256" key="3">
    <source>
        <dbReference type="ARBA" id="ARBA00022723"/>
    </source>
</evidence>
<dbReference type="GO" id="GO:0004556">
    <property type="term" value="F:alpha-amylase activity"/>
    <property type="evidence" value="ECO:0007669"/>
    <property type="project" value="UniProtKB-EC"/>
</dbReference>
<name>A0A5Q2V9G3_SERPR</name>
<dbReference type="RefSeq" id="WP_153857569.1">
    <property type="nucleotide sequence ID" value="NZ_CP045913.1"/>
</dbReference>
<dbReference type="Pfam" id="PF00128">
    <property type="entry name" value="Alpha-amylase"/>
    <property type="match status" value="1"/>
</dbReference>
<dbReference type="NCBIfam" id="NF006969">
    <property type="entry name" value="PRK09441.1-2"/>
    <property type="match status" value="1"/>
</dbReference>
<dbReference type="InterPro" id="IPR013780">
    <property type="entry name" value="Glyco_hydro_b"/>
</dbReference>
<proteinExistence type="inferred from homology"/>
<keyword evidence="3 8" id="KW-0479">Metal-binding</keyword>
<dbReference type="Proteomes" id="UP000381260">
    <property type="component" value="Chromosome"/>
</dbReference>
<dbReference type="PIRSF" id="PIRSF001021">
    <property type="entry name" value="Alph-amls_thrmst"/>
    <property type="match status" value="1"/>
</dbReference>
<dbReference type="NCBIfam" id="NF006968">
    <property type="entry name" value="PRK09441.1-1"/>
    <property type="match status" value="1"/>
</dbReference>
<gene>
    <name evidence="10" type="primary">amyA</name>
    <name evidence="10" type="ORF">GHV41_03300</name>
</gene>
<dbReference type="GO" id="GO:0005509">
    <property type="term" value="F:calcium ion binding"/>
    <property type="evidence" value="ECO:0007669"/>
    <property type="project" value="InterPro"/>
</dbReference>
<sequence>MTKKTTLLQFFHWYYPDGGQLWPEAAERAAQIAQLGITDLWLPPAYKGASGGYSVGYDSYDLFDLGEFDQKGSRATKYGDKEALANAVTTLRDNGVRVIYDVVFNHKLGADEKEQVHVYKADANNRNDINGQGFDALAYTRFTFPGRQGTYSKFIWDYKCFGGVDYVEQPDEKGVFKIANDYGDDGWNDQVGDEKGNYDYLMGADVEFRNPAVVEELKYWARWLLETLPCDGFRLDAAKHIPAWFFKEWADHVRDSAQRDLFIVAEYWSHDLAALQQYIDLVEGKVMLFDVALHLKFHQASKQGDGFDMAQIFTDTLTAANPAHSVTLVANHDTQPLQSLEAPVEPWFKPLAYALILLREQGVPCVFYPDLYGASYKDKGSDGQEYQIDMPVIPELEKLIQARQRFANGVQTDYFDDKNCVAFSRSGTADAPGCVVVLTNGAESGKAVSLGTELAHKNWRDLLGNRQDEVITDEQGNATFPVNGGSVSVWVLADTLYPL</sequence>
<feature type="domain" description="Glycosyl hydrolase family 13 catalytic" evidence="9">
    <location>
        <begin position="5"/>
        <end position="403"/>
    </location>
</feature>
<comment type="similarity">
    <text evidence="2">Belongs to the glycosyl hydrolase 13 family.</text>
</comment>
<evidence type="ECO:0000313" key="11">
    <source>
        <dbReference type="Proteomes" id="UP000381260"/>
    </source>
</evidence>
<keyword evidence="5" id="KW-0119">Carbohydrate metabolism</keyword>
<dbReference type="InterPro" id="IPR013776">
    <property type="entry name" value="A-amylase_thermo"/>
</dbReference>
<evidence type="ECO:0000256" key="8">
    <source>
        <dbReference type="PIRSR" id="PIRSR001021-2"/>
    </source>
</evidence>
<feature type="binding site" evidence="8">
    <location>
        <position position="240"/>
    </location>
    <ligand>
        <name>Ca(2+)</name>
        <dbReference type="ChEBI" id="CHEBI:29108"/>
        <label>1</label>
    </ligand>
</feature>
<dbReference type="EC" id="3.2.1.1" evidence="10"/>
<evidence type="ECO:0000256" key="6">
    <source>
        <dbReference type="ARBA" id="ARBA00023295"/>
    </source>
</evidence>
<evidence type="ECO:0000259" key="9">
    <source>
        <dbReference type="SMART" id="SM00642"/>
    </source>
</evidence>
<dbReference type="GO" id="GO:0005975">
    <property type="term" value="P:carbohydrate metabolic process"/>
    <property type="evidence" value="ECO:0007669"/>
    <property type="project" value="InterPro"/>
</dbReference>
<dbReference type="Gene3D" id="2.60.40.1180">
    <property type="entry name" value="Golgi alpha-mannosidase II"/>
    <property type="match status" value="1"/>
</dbReference>
<feature type="active site" description="Nucleophile" evidence="7">
    <location>
        <position position="236"/>
    </location>
</feature>
<evidence type="ECO:0000256" key="1">
    <source>
        <dbReference type="ARBA" id="ARBA00001913"/>
    </source>
</evidence>
<dbReference type="Pfam" id="PF09154">
    <property type="entry name" value="Alpha-amy_C_pro"/>
    <property type="match status" value="1"/>
</dbReference>
<evidence type="ECO:0000256" key="5">
    <source>
        <dbReference type="ARBA" id="ARBA00023277"/>
    </source>
</evidence>
<dbReference type="PANTHER" id="PTHR43447">
    <property type="entry name" value="ALPHA-AMYLASE"/>
    <property type="match status" value="1"/>
</dbReference>
<comment type="cofactor">
    <cofactor evidence="1">
        <name>Ca(2+)</name>
        <dbReference type="ChEBI" id="CHEBI:29108"/>
    </cofactor>
</comment>
<dbReference type="InterPro" id="IPR017853">
    <property type="entry name" value="GH"/>
</dbReference>
<keyword evidence="6 10" id="KW-0326">Glycosidase</keyword>
<dbReference type="InterPro" id="IPR006047">
    <property type="entry name" value="GH13_cat_dom"/>
</dbReference>
<reference evidence="10 11" key="1">
    <citation type="submission" date="2019-11" db="EMBL/GenBank/DDBJ databases">
        <title>The Phosphoenolpyruvate Phosphotransferase System Regulates Serratia proteamaculans 336X Biofilm Formation and Wheat Roots colonization.</title>
        <authorList>
            <person name="Liu F."/>
        </authorList>
    </citation>
    <scope>NUCLEOTIDE SEQUENCE [LARGE SCALE GENOMIC DNA]</scope>
    <source>
        <strain evidence="10 11">336X</strain>
    </source>
</reference>
<dbReference type="AlphaFoldDB" id="A0A5Q2V9G3"/>
<keyword evidence="4 10" id="KW-0378">Hydrolase</keyword>
<keyword evidence="8" id="KW-0106">Calcium</keyword>
<dbReference type="Gene3D" id="2.40.30.140">
    <property type="match status" value="1"/>
</dbReference>
<evidence type="ECO:0000313" key="10">
    <source>
        <dbReference type="EMBL" id="QGH59933.1"/>
    </source>
</evidence>
<organism evidence="10 11">
    <name type="scientific">Serratia proteamaculans</name>
    <dbReference type="NCBI Taxonomy" id="28151"/>
    <lineage>
        <taxon>Bacteria</taxon>
        <taxon>Pseudomonadati</taxon>
        <taxon>Pseudomonadota</taxon>
        <taxon>Gammaproteobacteria</taxon>
        <taxon>Enterobacterales</taxon>
        <taxon>Yersiniaceae</taxon>
        <taxon>Serratia</taxon>
    </lineage>
</organism>
<dbReference type="SUPFAM" id="SSF51011">
    <property type="entry name" value="Glycosyl hydrolase domain"/>
    <property type="match status" value="1"/>
</dbReference>
<evidence type="ECO:0000256" key="2">
    <source>
        <dbReference type="ARBA" id="ARBA00008061"/>
    </source>
</evidence>
<dbReference type="SMART" id="SM00642">
    <property type="entry name" value="Aamy"/>
    <property type="match status" value="1"/>
</dbReference>
<evidence type="ECO:0000256" key="7">
    <source>
        <dbReference type="PIRSR" id="PIRSR001021-1"/>
    </source>
</evidence>
<feature type="binding site" evidence="8">
    <location>
        <position position="205"/>
    </location>
    <ligand>
        <name>Ca(2+)</name>
        <dbReference type="ChEBI" id="CHEBI:29108"/>
        <label>1</label>
    </ligand>
</feature>
<dbReference type="Gene3D" id="3.20.20.80">
    <property type="entry name" value="Glycosidases"/>
    <property type="match status" value="1"/>
</dbReference>
<feature type="active site" description="Proton donor" evidence="7">
    <location>
        <position position="266"/>
    </location>
</feature>
<feature type="binding site" evidence="8">
    <location>
        <position position="105"/>
    </location>
    <ligand>
        <name>Ca(2+)</name>
        <dbReference type="ChEBI" id="CHEBI:29108"/>
        <label>1</label>
    </ligand>
</feature>
<accession>A0A5Q2V9G3</accession>
<evidence type="ECO:0000256" key="4">
    <source>
        <dbReference type="ARBA" id="ARBA00022801"/>
    </source>
</evidence>